<keyword evidence="1" id="KW-0812">Transmembrane</keyword>
<gene>
    <name evidence="2" type="ORF">Vbra_18898</name>
</gene>
<reference evidence="2 3" key="1">
    <citation type="submission" date="2014-11" db="EMBL/GenBank/DDBJ databases">
        <authorList>
            <person name="Zhu J."/>
            <person name="Qi W."/>
            <person name="Song R."/>
        </authorList>
    </citation>
    <scope>NUCLEOTIDE SEQUENCE [LARGE SCALE GENOMIC DNA]</scope>
</reference>
<dbReference type="EMBL" id="CDMY01000850">
    <property type="protein sequence ID" value="CEM35304.1"/>
    <property type="molecule type" value="Genomic_DNA"/>
</dbReference>
<keyword evidence="1" id="KW-0472">Membrane</keyword>
<organism evidence="2 3">
    <name type="scientific">Vitrella brassicaformis (strain CCMP3155)</name>
    <dbReference type="NCBI Taxonomy" id="1169540"/>
    <lineage>
        <taxon>Eukaryota</taxon>
        <taxon>Sar</taxon>
        <taxon>Alveolata</taxon>
        <taxon>Colpodellida</taxon>
        <taxon>Vitrellaceae</taxon>
        <taxon>Vitrella</taxon>
    </lineage>
</organism>
<dbReference type="OMA" id="SPMSEYV"/>
<dbReference type="OrthoDB" id="424606at2759"/>
<dbReference type="PhylomeDB" id="A0A0G4GWC0"/>
<dbReference type="VEuPathDB" id="CryptoDB:Vbra_18898"/>
<feature type="transmembrane region" description="Helical" evidence="1">
    <location>
        <begin position="66"/>
        <end position="87"/>
    </location>
</feature>
<dbReference type="InParanoid" id="A0A0G4GWC0"/>
<dbReference type="FunCoup" id="A0A0G4GWC0">
    <property type="interactions" value="6"/>
</dbReference>
<evidence type="ECO:0000313" key="2">
    <source>
        <dbReference type="EMBL" id="CEM35304.1"/>
    </source>
</evidence>
<protein>
    <submittedName>
        <fullName evidence="2">Uncharacterized protein</fullName>
    </submittedName>
</protein>
<accession>A0A0G4GWC0</accession>
<proteinExistence type="predicted"/>
<dbReference type="Proteomes" id="UP000041254">
    <property type="component" value="Unassembled WGS sequence"/>
</dbReference>
<keyword evidence="3" id="KW-1185">Reference proteome</keyword>
<evidence type="ECO:0000313" key="3">
    <source>
        <dbReference type="Proteomes" id="UP000041254"/>
    </source>
</evidence>
<dbReference type="AlphaFoldDB" id="A0A0G4GWC0"/>
<evidence type="ECO:0000256" key="1">
    <source>
        <dbReference type="SAM" id="Phobius"/>
    </source>
</evidence>
<name>A0A0G4GWC0_VITBC</name>
<sequence>MAMASRKALLTLACSGVRANPAISRAMDFNKESVRTFVTRSRPLLSHNLEDYYICSDYVCKIHSPYLMYFQWGMCWLMVALTIGPLFHSNYYFGGRFLPKDQGNTQLCEDSW</sequence>
<keyword evidence="1" id="KW-1133">Transmembrane helix</keyword>